<feature type="transmembrane region" description="Helical" evidence="6">
    <location>
        <begin position="33"/>
        <end position="54"/>
    </location>
</feature>
<reference evidence="7" key="1">
    <citation type="journal article" date="2015" name="ISME J.">
        <title>Draft Genome Sequence of Streptomyces incarnatus NRRL8089, which Produces the Nucleoside Antibiotic Sinefungin.</title>
        <authorList>
            <person name="Oshima K."/>
            <person name="Hattori M."/>
            <person name="Shimizu H."/>
            <person name="Fukuda K."/>
            <person name="Nemoto M."/>
            <person name="Inagaki K."/>
            <person name="Tamura T."/>
        </authorList>
    </citation>
    <scope>NUCLEOTIDE SEQUENCE</scope>
    <source>
        <strain evidence="7">FACHB-1375</strain>
    </source>
</reference>
<dbReference type="PANTHER" id="PTHR30569">
    <property type="entry name" value="CYTOSINE TRANSPORTER CODB"/>
    <property type="match status" value="1"/>
</dbReference>
<evidence type="ECO:0000256" key="3">
    <source>
        <dbReference type="ARBA" id="ARBA00022692"/>
    </source>
</evidence>
<dbReference type="Proteomes" id="UP000641646">
    <property type="component" value="Unassembled WGS sequence"/>
</dbReference>
<feature type="transmembrane region" description="Helical" evidence="6">
    <location>
        <begin position="378"/>
        <end position="398"/>
    </location>
</feature>
<keyword evidence="3 6" id="KW-0812">Transmembrane</keyword>
<evidence type="ECO:0000256" key="5">
    <source>
        <dbReference type="ARBA" id="ARBA00023136"/>
    </source>
</evidence>
<feature type="transmembrane region" description="Helical" evidence="6">
    <location>
        <begin position="110"/>
        <end position="131"/>
    </location>
</feature>
<feature type="transmembrane region" description="Helical" evidence="6">
    <location>
        <begin position="404"/>
        <end position="424"/>
    </location>
</feature>
<dbReference type="EMBL" id="JACJPW010000001">
    <property type="protein sequence ID" value="MBD2179628.1"/>
    <property type="molecule type" value="Genomic_DNA"/>
</dbReference>
<organism evidence="7 8">
    <name type="scientific">Aerosakkonema funiforme FACHB-1375</name>
    <dbReference type="NCBI Taxonomy" id="2949571"/>
    <lineage>
        <taxon>Bacteria</taxon>
        <taxon>Bacillati</taxon>
        <taxon>Cyanobacteriota</taxon>
        <taxon>Cyanophyceae</taxon>
        <taxon>Oscillatoriophycideae</taxon>
        <taxon>Aerosakkonematales</taxon>
        <taxon>Aerosakkonemataceae</taxon>
        <taxon>Aerosakkonema</taxon>
    </lineage>
</organism>
<dbReference type="GO" id="GO:0015209">
    <property type="term" value="F:cytosine transmembrane transporter activity"/>
    <property type="evidence" value="ECO:0007669"/>
    <property type="project" value="InterPro"/>
</dbReference>
<comment type="subcellular location">
    <subcellularLocation>
        <location evidence="1">Membrane</location>
        <topology evidence="1">Multi-pass membrane protein</topology>
    </subcellularLocation>
</comment>
<evidence type="ECO:0000313" key="8">
    <source>
        <dbReference type="Proteomes" id="UP000641646"/>
    </source>
</evidence>
<comment type="caution">
    <text evidence="7">The sequence shown here is derived from an EMBL/GenBank/DDBJ whole genome shotgun (WGS) entry which is preliminary data.</text>
</comment>
<reference evidence="7" key="2">
    <citation type="submission" date="2020-08" db="EMBL/GenBank/DDBJ databases">
        <authorList>
            <person name="Chen M."/>
            <person name="Teng W."/>
            <person name="Zhao L."/>
            <person name="Hu C."/>
            <person name="Zhou Y."/>
            <person name="Han B."/>
            <person name="Song L."/>
            <person name="Shu W."/>
        </authorList>
    </citation>
    <scope>NUCLEOTIDE SEQUENCE</scope>
    <source>
        <strain evidence="7">FACHB-1375</strain>
    </source>
</reference>
<evidence type="ECO:0000256" key="2">
    <source>
        <dbReference type="ARBA" id="ARBA00008974"/>
    </source>
</evidence>
<feature type="transmembrane region" description="Helical" evidence="6">
    <location>
        <begin position="272"/>
        <end position="291"/>
    </location>
</feature>
<gene>
    <name evidence="7" type="primary">codB</name>
    <name evidence="7" type="ORF">H6G03_00640</name>
</gene>
<feature type="transmembrane region" description="Helical" evidence="6">
    <location>
        <begin position="318"/>
        <end position="337"/>
    </location>
</feature>
<dbReference type="InterPro" id="IPR030191">
    <property type="entry name" value="CodB"/>
</dbReference>
<keyword evidence="5 6" id="KW-0472">Membrane</keyword>
<dbReference type="PANTHER" id="PTHR30569:SF0">
    <property type="entry name" value="CYTOSINE PERMEASE"/>
    <property type="match status" value="1"/>
</dbReference>
<dbReference type="Gene3D" id="1.10.4160.10">
    <property type="entry name" value="Hydantoin permease"/>
    <property type="match status" value="1"/>
</dbReference>
<evidence type="ECO:0000256" key="4">
    <source>
        <dbReference type="ARBA" id="ARBA00022989"/>
    </source>
</evidence>
<dbReference type="GO" id="GO:0005886">
    <property type="term" value="C:plasma membrane"/>
    <property type="evidence" value="ECO:0007669"/>
    <property type="project" value="TreeGrafter"/>
</dbReference>
<comment type="similarity">
    <text evidence="2">Belongs to the purine-cytosine permease (2.A.39) family.</text>
</comment>
<feature type="transmembrane region" description="Helical" evidence="6">
    <location>
        <begin position="143"/>
        <end position="162"/>
    </location>
</feature>
<proteinExistence type="inferred from homology"/>
<keyword evidence="8" id="KW-1185">Reference proteome</keyword>
<protein>
    <submittedName>
        <fullName evidence="7">Cytosine permease</fullName>
    </submittedName>
</protein>
<dbReference type="InterPro" id="IPR001248">
    <property type="entry name" value="Pur-cyt_permease"/>
</dbReference>
<evidence type="ECO:0000313" key="7">
    <source>
        <dbReference type="EMBL" id="MBD2179628.1"/>
    </source>
</evidence>
<sequence length="426" mass="46709">MVSKKSEQNLLTPSPANEDHPLKTFGWDVRKPMWSLALLLMGFTLYSGTLFAGIFVGPEYSVWTDLLGSIAIGNSILGIYAAALAYIAAKSGLSTALMARFSFGKVGSQWVEFMLSFTQIGWYVWGSAIIAQLLNKLLGVPIFLNWLTILVCTYLFCITAYIGYRVMDWLSRIAVSTALFAMFWSVAIVMTKVGGMESLQVLAPARQLAYGQILTFVIGLFIAGATQIYHNPDFPKIRIQDVIIVIVAFFFANGFLMLCGAFNALFYNNVDIVQVIGNQELLFAGLLLLFVNMWTTQDNAIAAFSAISTEVFHKNKRMAFFVGSAILALLLSLGGIYKMLIPYLIWLGTFIPPIGGVIVSDYWLVHQGKFPDPEKARSAFNWAGISAYGVASAIALFSPGIKPINGIVAAIIIHFLASKIIAYLSS</sequence>
<dbReference type="AlphaFoldDB" id="A0A926VA70"/>
<name>A0A926VA70_9CYAN</name>
<feature type="transmembrane region" description="Helical" evidence="6">
    <location>
        <begin position="242"/>
        <end position="266"/>
    </location>
</feature>
<accession>A0A926VA70</accession>
<dbReference type="Pfam" id="PF02133">
    <property type="entry name" value="Transp_cyt_pur"/>
    <property type="match status" value="1"/>
</dbReference>
<evidence type="ECO:0000256" key="1">
    <source>
        <dbReference type="ARBA" id="ARBA00004141"/>
    </source>
</evidence>
<feature type="transmembrane region" description="Helical" evidence="6">
    <location>
        <begin position="66"/>
        <end position="89"/>
    </location>
</feature>
<dbReference type="NCBIfam" id="NF008241">
    <property type="entry name" value="PRK11017.1"/>
    <property type="match status" value="1"/>
</dbReference>
<keyword evidence="4 6" id="KW-1133">Transmembrane helix</keyword>
<feature type="transmembrane region" description="Helical" evidence="6">
    <location>
        <begin position="209"/>
        <end position="230"/>
    </location>
</feature>
<feature type="transmembrane region" description="Helical" evidence="6">
    <location>
        <begin position="169"/>
        <end position="189"/>
    </location>
</feature>
<dbReference type="RefSeq" id="WP_190460995.1">
    <property type="nucleotide sequence ID" value="NZ_JACJPW010000001.1"/>
</dbReference>
<feature type="transmembrane region" description="Helical" evidence="6">
    <location>
        <begin position="343"/>
        <end position="366"/>
    </location>
</feature>
<evidence type="ECO:0000256" key="6">
    <source>
        <dbReference type="SAM" id="Phobius"/>
    </source>
</evidence>